<dbReference type="InterPro" id="IPR038071">
    <property type="entry name" value="UROD/MetE-like_sf"/>
</dbReference>
<feature type="domain" description="Cobalamin-independent methionine synthase MetE N-terminal" evidence="15">
    <location>
        <begin position="11"/>
        <end position="318"/>
    </location>
</feature>
<feature type="binding site" evidence="10 11">
    <location>
        <position position="487"/>
    </location>
    <ligand>
        <name>L-methionine</name>
        <dbReference type="ChEBI" id="CHEBI:57844"/>
    </ligand>
</feature>
<dbReference type="EMBL" id="CP013650">
    <property type="protein sequence ID" value="ALS97401.1"/>
    <property type="molecule type" value="Genomic_DNA"/>
</dbReference>
<dbReference type="PIRSF" id="PIRSF000382">
    <property type="entry name" value="MeTrfase_B12_ind"/>
    <property type="match status" value="1"/>
</dbReference>
<dbReference type="InterPro" id="IPR013215">
    <property type="entry name" value="Cbl-indep_Met_Synth_N"/>
</dbReference>
<keyword evidence="8 10" id="KW-0862">Zinc</keyword>
<feature type="active site" description="Proton donor" evidence="10 13">
    <location>
        <position position="697"/>
    </location>
</feature>
<evidence type="ECO:0000259" key="15">
    <source>
        <dbReference type="Pfam" id="PF08267"/>
    </source>
</evidence>
<gene>
    <name evidence="10" type="primary">metE</name>
    <name evidence="16" type="ORF">AT746_03335</name>
</gene>
<dbReference type="NCBIfam" id="NF003556">
    <property type="entry name" value="PRK05222.1"/>
    <property type="match status" value="1"/>
</dbReference>
<dbReference type="PANTHER" id="PTHR30519">
    <property type="entry name" value="5-METHYLTETRAHYDROPTEROYLTRIGLUTAMATE--HOMOCYSTEINE METHYLTRANSFERASE"/>
    <property type="match status" value="1"/>
</dbReference>
<dbReference type="GO" id="GO:0003871">
    <property type="term" value="F:5-methyltetrahydropteroyltriglutamate-homocysteine S-methyltransferase activity"/>
    <property type="evidence" value="ECO:0007669"/>
    <property type="project" value="UniProtKB-UniRule"/>
</dbReference>
<dbReference type="UniPathway" id="UPA00051">
    <property type="reaction ID" value="UER00082"/>
</dbReference>
<evidence type="ECO:0000256" key="4">
    <source>
        <dbReference type="ARBA" id="ARBA00022603"/>
    </source>
</evidence>
<feature type="binding site" evidence="10">
    <location>
        <position position="487"/>
    </location>
    <ligand>
        <name>L-homocysteine</name>
        <dbReference type="ChEBI" id="CHEBI:58199"/>
    </ligand>
</feature>
<feature type="domain" description="Cobalamin-independent methionine synthase MetE C-terminal/archaeal" evidence="14">
    <location>
        <begin position="429"/>
        <end position="751"/>
    </location>
</feature>
<evidence type="ECO:0000256" key="5">
    <source>
        <dbReference type="ARBA" id="ARBA00022605"/>
    </source>
</evidence>
<evidence type="ECO:0000256" key="12">
    <source>
        <dbReference type="PIRSR" id="PIRSR000382-2"/>
    </source>
</evidence>
<dbReference type="CDD" id="cd03312">
    <property type="entry name" value="CIMS_N_terminal_like"/>
    <property type="match status" value="1"/>
</dbReference>
<feature type="binding site" evidence="10 11">
    <location>
        <position position="602"/>
    </location>
    <ligand>
        <name>L-methionine</name>
        <dbReference type="ChEBI" id="CHEBI:57844"/>
    </ligand>
</feature>
<feature type="binding site" evidence="12">
    <location>
        <position position="729"/>
    </location>
    <ligand>
        <name>Zn(2+)</name>
        <dbReference type="ChEBI" id="CHEBI:29105"/>
        <label>1</label>
        <note>catalytic</note>
    </ligand>
</feature>
<feature type="binding site" evidence="10">
    <location>
        <position position="646"/>
    </location>
    <ligand>
        <name>Zn(2+)</name>
        <dbReference type="ChEBI" id="CHEBI:29105"/>
        <note>catalytic</note>
    </ligand>
</feature>
<organism evidence="16 17">
    <name type="scientific">Lacimicrobium alkaliphilum</name>
    <dbReference type="NCBI Taxonomy" id="1526571"/>
    <lineage>
        <taxon>Bacteria</taxon>
        <taxon>Pseudomonadati</taxon>
        <taxon>Pseudomonadota</taxon>
        <taxon>Gammaproteobacteria</taxon>
        <taxon>Alteromonadales</taxon>
        <taxon>Alteromonadaceae</taxon>
        <taxon>Lacimicrobium</taxon>
    </lineage>
</organism>
<dbReference type="Gene3D" id="3.20.20.210">
    <property type="match status" value="2"/>
</dbReference>
<feature type="binding site" evidence="10 11">
    <location>
        <begin position="518"/>
        <end position="519"/>
    </location>
    <ligand>
        <name>5-methyltetrahydropteroyltri-L-glutamate</name>
        <dbReference type="ChEBI" id="CHEBI:58207"/>
    </ligand>
</feature>
<feature type="binding site" evidence="12">
    <location>
        <position position="668"/>
    </location>
    <ligand>
        <name>Zn(2+)</name>
        <dbReference type="ChEBI" id="CHEBI:29105"/>
        <label>1</label>
        <note>catalytic</note>
    </ligand>
</feature>
<dbReference type="EC" id="2.1.1.14" evidence="10"/>
<dbReference type="GO" id="GO:0032259">
    <property type="term" value="P:methylation"/>
    <property type="evidence" value="ECO:0007669"/>
    <property type="project" value="UniProtKB-KW"/>
</dbReference>
<keyword evidence="6 10" id="KW-0808">Transferase</keyword>
<name>A0A0U3B1J8_9ALTE</name>
<feature type="binding site" evidence="10 11">
    <location>
        <begin position="434"/>
        <end position="436"/>
    </location>
    <ligand>
        <name>L-methionine</name>
        <dbReference type="ChEBI" id="CHEBI:57844"/>
    </ligand>
</feature>
<feature type="binding site" evidence="10 11">
    <location>
        <position position="564"/>
    </location>
    <ligand>
        <name>5-methyltetrahydropteroyltri-L-glutamate</name>
        <dbReference type="ChEBI" id="CHEBI:58207"/>
    </ligand>
</feature>
<keyword evidence="5 10" id="KW-0028">Amino-acid biosynthesis</keyword>
<dbReference type="HAMAP" id="MF_00172">
    <property type="entry name" value="Meth_synth"/>
    <property type="match status" value="1"/>
</dbReference>
<accession>A0A0U3B1J8</accession>
<sequence>MAKRNEQMKLHTLGFPRIGTRRELKFALEQYWQGRISKQEFLQTGADIRRQNWAIQQQAGIELLPVGDFANYDHVLNTSLYLGIIPQRFARDSDSSDKLDLEFRIARGRAPTGCACAASDMTKWFNTNYHYIVPELSQQLDIRVDIQPLLEQIEEAKNLGHESKPVLLGPLSYLYLSAFEGDKLQLLPQLLAGYQQIFDKLNSARAGWLQIDEPILGLELDADWQKAFRQAYGELRQGSLKLLLTSYFASIDHHLDLIASLPLHGVHIDCVAEPTDIQLTIDMLPRHWVVSLGVIDGRNIWKSDLSALYQKLEPLYAQLNGRTWLAPSCSLLHCPVDLEQEDKLDPQIKSWLAFASQKCQELSLLKQALLTGDTAAIEQYSAPVKARLVSAQAVNTALRERIGSLTQVQRAEPYAVRKQKQQSLALPQLPTTTIGSFPQTAEIRRLRAAYKRKELSSEEYIQAMQQQIEDCIARQEEIGLDVLVHGEPERNDMVEYFADFLDGVTSTRYGWVQSYGSRCVKPPVIYGDITRKQAMTTDWLSYAQSLTDKPVKGMLTGPVTILCWSFVRDDLSREQVARQIALAVSDETEDLINAGIKIIQIDEPAIREGMPVKHSQWQQYLDWAVACFRLACARAPADVQIHSHMCYSEFNDILDAIIALDADVLTVETSRSNMVLLDAFKHKAYPNDIGPGVYDIHSPNVPDTGWITDLLKKALEVVPAERLWVNPDCGLKTRGWQETRAALTNMVTAAQQLRAELAK</sequence>
<proteinExistence type="inferred from homology"/>
<evidence type="ECO:0000256" key="9">
    <source>
        <dbReference type="ARBA" id="ARBA00023167"/>
    </source>
</evidence>
<keyword evidence="4 10" id="KW-0489">Methyltransferase</keyword>
<evidence type="ECO:0000256" key="6">
    <source>
        <dbReference type="ARBA" id="ARBA00022679"/>
    </source>
</evidence>
<comment type="pathway">
    <text evidence="2 10">Amino-acid biosynthesis; L-methionine biosynthesis via de novo pathway; L-methionine from L-homocysteine (MetE route): step 1/1.</text>
</comment>
<evidence type="ECO:0000259" key="14">
    <source>
        <dbReference type="Pfam" id="PF01717"/>
    </source>
</evidence>
<dbReference type="AlphaFoldDB" id="A0A0U3B1J8"/>
<keyword evidence="17" id="KW-1185">Reference proteome</keyword>
<feature type="binding site" evidence="10">
    <location>
        <position position="123"/>
    </location>
    <ligand>
        <name>5-methyltetrahydropteroyltri-L-glutamate</name>
        <dbReference type="ChEBI" id="CHEBI:58207"/>
    </ligand>
</feature>
<evidence type="ECO:0000256" key="8">
    <source>
        <dbReference type="ARBA" id="ARBA00022833"/>
    </source>
</evidence>
<dbReference type="Pfam" id="PF01717">
    <property type="entry name" value="Meth_synt_2"/>
    <property type="match status" value="1"/>
</dbReference>
<feature type="binding site" evidence="12">
    <location>
        <position position="646"/>
    </location>
    <ligand>
        <name>Zn(2+)</name>
        <dbReference type="ChEBI" id="CHEBI:29105"/>
        <label>1</label>
        <note>catalytic</note>
    </ligand>
</feature>
<comment type="similarity">
    <text evidence="3 10">Belongs to the vitamin-B12 independent methionine synthase family.</text>
</comment>
<feature type="binding site" evidence="10">
    <location>
        <position position="608"/>
    </location>
    <ligand>
        <name>5-methyltetrahydropteroyltri-L-glutamate</name>
        <dbReference type="ChEBI" id="CHEBI:58207"/>
    </ligand>
</feature>
<keyword evidence="7 10" id="KW-0479">Metal-binding</keyword>
<comment type="catalytic activity">
    <reaction evidence="10">
        <text>5-methyltetrahydropteroyltri-L-glutamate + L-homocysteine = tetrahydropteroyltri-L-glutamate + L-methionine</text>
        <dbReference type="Rhea" id="RHEA:21196"/>
        <dbReference type="ChEBI" id="CHEBI:57844"/>
        <dbReference type="ChEBI" id="CHEBI:58140"/>
        <dbReference type="ChEBI" id="CHEBI:58199"/>
        <dbReference type="ChEBI" id="CHEBI:58207"/>
        <dbReference type="EC" id="2.1.1.14"/>
    </reaction>
</comment>
<evidence type="ECO:0000256" key="7">
    <source>
        <dbReference type="ARBA" id="ARBA00022723"/>
    </source>
</evidence>
<dbReference type="InterPro" id="IPR002629">
    <property type="entry name" value="Met_Synth_C/arc"/>
</dbReference>
<dbReference type="KEGG" id="lal:AT746_03335"/>
<dbReference type="STRING" id="1526571.AT746_03335"/>
<keyword evidence="10" id="KW-0677">Repeat</keyword>
<dbReference type="SUPFAM" id="SSF51726">
    <property type="entry name" value="UROD/MetE-like"/>
    <property type="match status" value="2"/>
</dbReference>
<evidence type="ECO:0000256" key="3">
    <source>
        <dbReference type="ARBA" id="ARBA00009553"/>
    </source>
</evidence>
<dbReference type="NCBIfam" id="TIGR01371">
    <property type="entry name" value="met_syn_B12ind"/>
    <property type="match status" value="1"/>
</dbReference>
<dbReference type="InterPro" id="IPR006276">
    <property type="entry name" value="Cobalamin-indep_Met_synthase"/>
</dbReference>
<evidence type="ECO:0000256" key="1">
    <source>
        <dbReference type="ARBA" id="ARBA00002777"/>
    </source>
</evidence>
<feature type="binding site" evidence="10 11">
    <location>
        <begin position="434"/>
        <end position="436"/>
    </location>
    <ligand>
        <name>L-homocysteine</name>
        <dbReference type="ChEBI" id="CHEBI:58199"/>
    </ligand>
</feature>
<dbReference type="GO" id="GO:0009086">
    <property type="term" value="P:methionine biosynthetic process"/>
    <property type="evidence" value="ECO:0007669"/>
    <property type="project" value="UniProtKB-UniRule"/>
</dbReference>
<comment type="cofactor">
    <cofactor evidence="12">
        <name>Zn(2+)</name>
        <dbReference type="ChEBI" id="CHEBI:29105"/>
    </cofactor>
    <text evidence="12">Binds 2 Zn(2+) ions per subunit.</text>
</comment>
<dbReference type="Pfam" id="PF08267">
    <property type="entry name" value="Meth_synt_1"/>
    <property type="match status" value="1"/>
</dbReference>
<keyword evidence="9 10" id="KW-0486">Methionine biosynthesis</keyword>
<feature type="binding site" evidence="11">
    <location>
        <position position="128"/>
    </location>
    <ligand>
        <name>5-methyltetrahydropteroyltri-L-glutamate</name>
        <dbReference type="ChEBI" id="CHEBI:58207"/>
    </ligand>
</feature>
<feature type="binding site" evidence="10 11">
    <location>
        <position position="602"/>
    </location>
    <ligand>
        <name>L-homocysteine</name>
        <dbReference type="ChEBI" id="CHEBI:58199"/>
    </ligand>
</feature>
<feature type="binding site" evidence="10">
    <location>
        <position position="644"/>
    </location>
    <ligand>
        <name>Zn(2+)</name>
        <dbReference type="ChEBI" id="CHEBI:29105"/>
        <note>catalytic</note>
    </ligand>
</feature>
<feature type="binding site" evidence="12">
    <location>
        <position position="644"/>
    </location>
    <ligand>
        <name>Zn(2+)</name>
        <dbReference type="ChEBI" id="CHEBI:29105"/>
        <label>1</label>
        <note>catalytic</note>
    </ligand>
</feature>
<dbReference type="CDD" id="cd03311">
    <property type="entry name" value="CIMS_C_terminal_like"/>
    <property type="match status" value="1"/>
</dbReference>
<comment type="function">
    <text evidence="1 10">Catalyzes the transfer of a methyl group from 5-methyltetrahydrofolate to homocysteine resulting in methionine formation.</text>
</comment>
<evidence type="ECO:0000313" key="16">
    <source>
        <dbReference type="EMBL" id="ALS97401.1"/>
    </source>
</evidence>
<comment type="cofactor">
    <cofactor evidence="10">
        <name>Zn(2+)</name>
        <dbReference type="ChEBI" id="CHEBI:29105"/>
    </cofactor>
    <text evidence="10">Binds 1 zinc ion per subunit.</text>
</comment>
<evidence type="ECO:0000256" key="11">
    <source>
        <dbReference type="PIRSR" id="PIRSR000382-1"/>
    </source>
</evidence>
<evidence type="ECO:0000313" key="17">
    <source>
        <dbReference type="Proteomes" id="UP000068447"/>
    </source>
</evidence>
<feature type="binding site" evidence="10">
    <location>
        <position position="668"/>
    </location>
    <ligand>
        <name>Zn(2+)</name>
        <dbReference type="ChEBI" id="CHEBI:29105"/>
        <note>catalytic</note>
    </ligand>
</feature>
<dbReference type="Proteomes" id="UP000068447">
    <property type="component" value="Chromosome"/>
</dbReference>
<feature type="binding site" evidence="11">
    <location>
        <position position="25"/>
    </location>
    <ligand>
        <name>5-methyltetrahydropteroyltri-L-glutamate</name>
        <dbReference type="ChEBI" id="CHEBI:58207"/>
    </ligand>
</feature>
<dbReference type="GO" id="GO:0008270">
    <property type="term" value="F:zinc ion binding"/>
    <property type="evidence" value="ECO:0007669"/>
    <property type="project" value="InterPro"/>
</dbReference>
<reference evidence="16 17" key="1">
    <citation type="submission" date="2015-12" db="EMBL/GenBank/DDBJ databases">
        <title>Complete genome of Lacimicrobium alkaliphilum KCTC 32984.</title>
        <authorList>
            <person name="Kim S.-G."/>
            <person name="Lee Y.-J."/>
        </authorList>
    </citation>
    <scope>NUCLEOTIDE SEQUENCE [LARGE SCALE GENOMIC DNA]</scope>
    <source>
        <strain evidence="16 17">YelD216</strain>
    </source>
</reference>
<evidence type="ECO:0000256" key="10">
    <source>
        <dbReference type="HAMAP-Rule" id="MF_00172"/>
    </source>
</evidence>
<feature type="binding site" evidence="10">
    <location>
        <position position="729"/>
    </location>
    <ligand>
        <name>Zn(2+)</name>
        <dbReference type="ChEBI" id="CHEBI:29105"/>
        <note>catalytic</note>
    </ligand>
</feature>
<evidence type="ECO:0000256" key="2">
    <source>
        <dbReference type="ARBA" id="ARBA00004681"/>
    </source>
</evidence>
<feature type="binding site" evidence="10">
    <location>
        <begin position="22"/>
        <end position="25"/>
    </location>
    <ligand>
        <name>5-methyltetrahydropteroyltri-L-glutamate</name>
        <dbReference type="ChEBI" id="CHEBI:58207"/>
    </ligand>
</feature>
<protein>
    <recommendedName>
        <fullName evidence="10">5-methyltetrahydropteroyltriglutamate--homocysteine methyltransferase</fullName>
        <ecNumber evidence="10">2.1.1.14</ecNumber>
    </recommendedName>
    <alternativeName>
        <fullName evidence="10">Cobalamin-independent methionine synthase</fullName>
    </alternativeName>
    <alternativeName>
        <fullName evidence="10">Methionine synthase, vitamin-B12 independent isozyme</fullName>
    </alternativeName>
</protein>
<evidence type="ECO:0000256" key="13">
    <source>
        <dbReference type="PIRSR" id="PIRSR000382-3"/>
    </source>
</evidence>